<sequence>MNDRRRDNFVSFSDKSKRAWYRLSKNKLSVVGFAGVVVIVLVAIFAPFIAPYPTHAGKVVDFLNANQPPSLAHLCGTDPMGRDVFSRIIFALRSTLLMGVVVLSISVPFGTTMGLIGGYFQGSLIDSLITRLTDIFLAVPPLILALSVAALLKPNLMNAMLAITITWWTWYARLAYGMAVTLNREYYVRSAQLLGASWVHIIFREMLPNCLSPILTKMTLDMGIVIMTAAALSFVGLGEQPPTPALGTMISDGAKYMPTQWWLTVFPALAIMIIVLSFNLLGDGFRDLFSTEEKQ</sequence>
<keyword evidence="4 7" id="KW-0812">Transmembrane</keyword>
<feature type="transmembrane region" description="Helical" evidence="7">
    <location>
        <begin position="96"/>
        <end position="120"/>
    </location>
</feature>
<accession>A0A1H3EMJ9</accession>
<dbReference type="RefSeq" id="WP_091460590.1">
    <property type="nucleotide sequence ID" value="NZ_FNPD01000003.1"/>
</dbReference>
<dbReference type="Pfam" id="PF12911">
    <property type="entry name" value="OppC_N"/>
    <property type="match status" value="1"/>
</dbReference>
<feature type="transmembrane region" description="Helical" evidence="7">
    <location>
        <begin position="132"/>
        <end position="150"/>
    </location>
</feature>
<evidence type="ECO:0000256" key="7">
    <source>
        <dbReference type="RuleBase" id="RU363032"/>
    </source>
</evidence>
<feature type="transmembrane region" description="Helical" evidence="7">
    <location>
        <begin position="223"/>
        <end position="240"/>
    </location>
</feature>
<dbReference type="GO" id="GO:0005886">
    <property type="term" value="C:plasma membrane"/>
    <property type="evidence" value="ECO:0007669"/>
    <property type="project" value="UniProtKB-SubCell"/>
</dbReference>
<name>A0A1H3EMJ9_9BACT</name>
<dbReference type="PROSITE" id="PS50928">
    <property type="entry name" value="ABC_TM1"/>
    <property type="match status" value="1"/>
</dbReference>
<dbReference type="PANTHER" id="PTHR43386">
    <property type="entry name" value="OLIGOPEPTIDE TRANSPORT SYSTEM PERMEASE PROTEIN APPC"/>
    <property type="match status" value="1"/>
</dbReference>
<keyword evidence="5 7" id="KW-1133">Transmembrane helix</keyword>
<evidence type="ECO:0000313" key="10">
    <source>
        <dbReference type="Proteomes" id="UP000199266"/>
    </source>
</evidence>
<dbReference type="InterPro" id="IPR025966">
    <property type="entry name" value="OppC_N"/>
</dbReference>
<proteinExistence type="inferred from homology"/>
<evidence type="ECO:0000256" key="2">
    <source>
        <dbReference type="ARBA" id="ARBA00022448"/>
    </source>
</evidence>
<dbReference type="Gene3D" id="1.10.3720.10">
    <property type="entry name" value="MetI-like"/>
    <property type="match status" value="1"/>
</dbReference>
<dbReference type="InterPro" id="IPR050366">
    <property type="entry name" value="BP-dependent_transpt_permease"/>
</dbReference>
<evidence type="ECO:0000256" key="1">
    <source>
        <dbReference type="ARBA" id="ARBA00004651"/>
    </source>
</evidence>
<reference evidence="10" key="1">
    <citation type="submission" date="2016-10" db="EMBL/GenBank/DDBJ databases">
        <authorList>
            <person name="Varghese N."/>
            <person name="Submissions S."/>
        </authorList>
    </citation>
    <scope>NUCLEOTIDE SEQUENCE [LARGE SCALE GENOMIC DNA]</scope>
    <source>
        <strain evidence="10">DSM 13490</strain>
    </source>
</reference>
<protein>
    <submittedName>
        <fullName evidence="9">Peptide/nickel transport system permease protein</fullName>
    </submittedName>
</protein>
<dbReference type="Pfam" id="PF00528">
    <property type="entry name" value="BPD_transp_1"/>
    <property type="match status" value="1"/>
</dbReference>
<comment type="similarity">
    <text evidence="7">Belongs to the binding-protein-dependent transport system permease family.</text>
</comment>
<dbReference type="Proteomes" id="UP000199266">
    <property type="component" value="Unassembled WGS sequence"/>
</dbReference>
<keyword evidence="3" id="KW-1003">Cell membrane</keyword>
<feature type="transmembrane region" description="Helical" evidence="7">
    <location>
        <begin position="156"/>
        <end position="174"/>
    </location>
</feature>
<feature type="domain" description="ABC transmembrane type-1" evidence="8">
    <location>
        <begin position="92"/>
        <end position="282"/>
    </location>
</feature>
<dbReference type="AlphaFoldDB" id="A0A1H3EMJ9"/>
<keyword evidence="2 7" id="KW-0813">Transport</keyword>
<dbReference type="PANTHER" id="PTHR43386:SF1">
    <property type="entry name" value="D,D-DIPEPTIDE TRANSPORT SYSTEM PERMEASE PROTEIN DDPC-RELATED"/>
    <property type="match status" value="1"/>
</dbReference>
<comment type="subcellular location">
    <subcellularLocation>
        <location evidence="1 7">Cell membrane</location>
        <topology evidence="1 7">Multi-pass membrane protein</topology>
    </subcellularLocation>
</comment>
<dbReference type="InterPro" id="IPR000515">
    <property type="entry name" value="MetI-like"/>
</dbReference>
<feature type="transmembrane region" description="Helical" evidence="7">
    <location>
        <begin position="28"/>
        <end position="50"/>
    </location>
</feature>
<evidence type="ECO:0000313" key="9">
    <source>
        <dbReference type="EMBL" id="SDX79830.1"/>
    </source>
</evidence>
<dbReference type="SUPFAM" id="SSF161098">
    <property type="entry name" value="MetI-like"/>
    <property type="match status" value="1"/>
</dbReference>
<dbReference type="CDD" id="cd06261">
    <property type="entry name" value="TM_PBP2"/>
    <property type="match status" value="1"/>
</dbReference>
<evidence type="ECO:0000259" key="8">
    <source>
        <dbReference type="PROSITE" id="PS50928"/>
    </source>
</evidence>
<dbReference type="InterPro" id="IPR035906">
    <property type="entry name" value="MetI-like_sf"/>
</dbReference>
<keyword evidence="6 7" id="KW-0472">Membrane</keyword>
<evidence type="ECO:0000256" key="4">
    <source>
        <dbReference type="ARBA" id="ARBA00022692"/>
    </source>
</evidence>
<evidence type="ECO:0000256" key="5">
    <source>
        <dbReference type="ARBA" id="ARBA00022989"/>
    </source>
</evidence>
<gene>
    <name evidence="9" type="ORF">SAMN03080603_00672</name>
</gene>
<evidence type="ECO:0000256" key="3">
    <source>
        <dbReference type="ARBA" id="ARBA00022475"/>
    </source>
</evidence>
<feature type="transmembrane region" description="Helical" evidence="7">
    <location>
        <begin position="261"/>
        <end position="281"/>
    </location>
</feature>
<organism evidence="9 10">
    <name type="scientific">Acetomicrobium thermoterrenum DSM 13490</name>
    <dbReference type="NCBI Taxonomy" id="1120987"/>
    <lineage>
        <taxon>Bacteria</taxon>
        <taxon>Thermotogati</taxon>
        <taxon>Synergistota</taxon>
        <taxon>Synergistia</taxon>
        <taxon>Synergistales</taxon>
        <taxon>Acetomicrobiaceae</taxon>
        <taxon>Acetomicrobium</taxon>
    </lineage>
</organism>
<dbReference type="GO" id="GO:0055085">
    <property type="term" value="P:transmembrane transport"/>
    <property type="evidence" value="ECO:0007669"/>
    <property type="project" value="InterPro"/>
</dbReference>
<dbReference type="EMBL" id="FNPD01000003">
    <property type="protein sequence ID" value="SDX79830.1"/>
    <property type="molecule type" value="Genomic_DNA"/>
</dbReference>
<keyword evidence="10" id="KW-1185">Reference proteome</keyword>
<evidence type="ECO:0000256" key="6">
    <source>
        <dbReference type="ARBA" id="ARBA00023136"/>
    </source>
</evidence>